<reference evidence="2 3" key="1">
    <citation type="submission" date="2018-09" db="EMBL/GenBank/DDBJ databases">
        <title>A high-quality reference genome of wild soybean provides a powerful tool to mine soybean genomes.</title>
        <authorList>
            <person name="Xie M."/>
            <person name="Chung C.Y.L."/>
            <person name="Li M.-W."/>
            <person name="Wong F.-L."/>
            <person name="Chan T.-F."/>
            <person name="Lam H.-M."/>
        </authorList>
    </citation>
    <scope>NUCLEOTIDE SEQUENCE [LARGE SCALE GENOMIC DNA]</scope>
    <source>
        <strain evidence="3">cv. W05</strain>
        <tissue evidence="2">Hypocotyl of etiolated seedlings</tissue>
    </source>
</reference>
<accession>A0A445LZ23</accession>
<dbReference type="EMBL" id="QZWG01000001">
    <property type="protein sequence ID" value="RZC28567.1"/>
    <property type="molecule type" value="Genomic_DNA"/>
</dbReference>
<keyword evidence="3" id="KW-1185">Reference proteome</keyword>
<dbReference type="PANTHER" id="PTHR47204">
    <property type="entry name" value="OS02G0168900 PROTEIN"/>
    <property type="match status" value="1"/>
</dbReference>
<evidence type="ECO:0000313" key="3">
    <source>
        <dbReference type="Proteomes" id="UP000289340"/>
    </source>
</evidence>
<evidence type="ECO:0000313" key="2">
    <source>
        <dbReference type="EMBL" id="RZC28567.1"/>
    </source>
</evidence>
<dbReference type="Proteomes" id="UP000289340">
    <property type="component" value="Chromosome 1"/>
</dbReference>
<dbReference type="GO" id="GO:0032299">
    <property type="term" value="C:ribonuclease H2 complex"/>
    <property type="evidence" value="ECO:0007669"/>
    <property type="project" value="InterPro"/>
</dbReference>
<proteinExistence type="predicted"/>
<evidence type="ECO:0000256" key="1">
    <source>
        <dbReference type="SAM" id="MobiDB-lite"/>
    </source>
</evidence>
<dbReference type="Gene3D" id="2.40.128.680">
    <property type="match status" value="1"/>
</dbReference>
<dbReference type="CDD" id="cd09271">
    <property type="entry name" value="RNase_H2-C"/>
    <property type="match status" value="1"/>
</dbReference>
<dbReference type="PANTHER" id="PTHR47204:SF1">
    <property type="entry name" value="RIBONUCLEASE H2 SUBUNIT C"/>
    <property type="match status" value="1"/>
</dbReference>
<dbReference type="Pfam" id="PF08615">
    <property type="entry name" value="RNase_H2_suC"/>
    <property type="match status" value="1"/>
</dbReference>
<comment type="caution">
    <text evidence="2">The sequence shown here is derived from an EMBL/GenBank/DDBJ whole genome shotgun (WGS) entry which is preliminary data.</text>
</comment>
<feature type="region of interest" description="Disordered" evidence="1">
    <location>
        <begin position="1"/>
        <end position="24"/>
    </location>
</feature>
<dbReference type="GO" id="GO:0006401">
    <property type="term" value="P:RNA catabolic process"/>
    <property type="evidence" value="ECO:0007669"/>
    <property type="project" value="InterPro"/>
</dbReference>
<protein>
    <submittedName>
        <fullName evidence="2">Uncharacterized protein</fullName>
    </submittedName>
</protein>
<dbReference type="AlphaFoldDB" id="A0A445LZ23"/>
<name>A0A445LZ23_GLYSO</name>
<gene>
    <name evidence="2" type="ORF">D0Y65_000511</name>
</gene>
<dbReference type="InterPro" id="IPR013924">
    <property type="entry name" value="RNase_H2_suC"/>
</dbReference>
<organism evidence="2 3">
    <name type="scientific">Glycine soja</name>
    <name type="common">Wild soybean</name>
    <dbReference type="NCBI Taxonomy" id="3848"/>
    <lineage>
        <taxon>Eukaryota</taxon>
        <taxon>Viridiplantae</taxon>
        <taxon>Streptophyta</taxon>
        <taxon>Embryophyta</taxon>
        <taxon>Tracheophyta</taxon>
        <taxon>Spermatophyta</taxon>
        <taxon>Magnoliopsida</taxon>
        <taxon>eudicotyledons</taxon>
        <taxon>Gunneridae</taxon>
        <taxon>Pentapetalae</taxon>
        <taxon>rosids</taxon>
        <taxon>fabids</taxon>
        <taxon>Fabales</taxon>
        <taxon>Fabaceae</taxon>
        <taxon>Papilionoideae</taxon>
        <taxon>50 kb inversion clade</taxon>
        <taxon>NPAAA clade</taxon>
        <taxon>indigoferoid/millettioid clade</taxon>
        <taxon>Phaseoleae</taxon>
        <taxon>Glycine</taxon>
        <taxon>Glycine subgen. Soja</taxon>
    </lineage>
</organism>
<sequence length="126" mass="13942">MVGHYGHLSLEPKSVPPPKRTGWIGRGKCHMEKATIDLKGDSKDLSGRVHQLPYCVKHDSPALFSTISNPNTKVLGEDEGLLLQEAHFRGRLLQGTTLPLPHDYSGFVLSKRSPPTSDENSFKILK</sequence>